<protein>
    <submittedName>
        <fullName evidence="2">Alkaline shock response membrane anchor protein AmaP</fullName>
    </submittedName>
</protein>
<keyword evidence="3" id="KW-1185">Reference proteome</keyword>
<keyword evidence="1" id="KW-0472">Membrane</keyword>
<name>A0A556C5F4_BREAU</name>
<reference evidence="2 3" key="1">
    <citation type="submission" date="2019-07" db="EMBL/GenBank/DDBJ databases">
        <title>Draft genome sequence of Brevibacterium aurantiacum XU54 isolated from Xinjiang China.</title>
        <authorList>
            <person name="Xu X."/>
        </authorList>
    </citation>
    <scope>NUCLEOTIDE SEQUENCE [LARGE SCALE GENOMIC DNA]</scope>
    <source>
        <strain evidence="2 3">XU54</strain>
    </source>
</reference>
<gene>
    <name evidence="2" type="ORF">FO013_19600</name>
</gene>
<evidence type="ECO:0000256" key="1">
    <source>
        <dbReference type="SAM" id="Phobius"/>
    </source>
</evidence>
<keyword evidence="1" id="KW-0812">Transmembrane</keyword>
<evidence type="ECO:0000313" key="3">
    <source>
        <dbReference type="Proteomes" id="UP000316406"/>
    </source>
</evidence>
<comment type="caution">
    <text evidence="2">The sequence shown here is derived from an EMBL/GenBank/DDBJ whole genome shotgun (WGS) entry which is preliminary data.</text>
</comment>
<dbReference type="OrthoDB" id="4808151at2"/>
<dbReference type="Proteomes" id="UP000316406">
    <property type="component" value="Unassembled WGS sequence"/>
</dbReference>
<accession>A0A556C5F4</accession>
<sequence length="200" mass="20843">MAAGANRTGLILIGLLLTLGGLAILAIGFGLAEAVVPGLGAQSDLQPVAGVFALPFSALLALVAAIILAVIGLRWLAAQIPRKDAAKPLRLQRDARTGVTTVTANVIAEAVAEDLEATPEVVDAEAILRGSAKQPELVLHVDVDERADIDAVVTDIAQRVTRNCAEALGSPLATVAVEVGIARTKQRRQRSVPLEQKERC</sequence>
<proteinExistence type="predicted"/>
<dbReference type="AlphaFoldDB" id="A0A556C5F4"/>
<keyword evidence="1" id="KW-1133">Transmembrane helix</keyword>
<dbReference type="EMBL" id="VLTK01000015">
    <property type="protein sequence ID" value="TSI12689.1"/>
    <property type="molecule type" value="Genomic_DNA"/>
</dbReference>
<organism evidence="2 3">
    <name type="scientific">Brevibacterium aurantiacum</name>
    <dbReference type="NCBI Taxonomy" id="273384"/>
    <lineage>
        <taxon>Bacteria</taxon>
        <taxon>Bacillati</taxon>
        <taxon>Actinomycetota</taxon>
        <taxon>Actinomycetes</taxon>
        <taxon>Micrococcales</taxon>
        <taxon>Brevibacteriaceae</taxon>
        <taxon>Brevibacterium</taxon>
    </lineage>
</organism>
<evidence type="ECO:0000313" key="2">
    <source>
        <dbReference type="EMBL" id="TSI12689.1"/>
    </source>
</evidence>
<feature type="transmembrane region" description="Helical" evidence="1">
    <location>
        <begin position="50"/>
        <end position="77"/>
    </location>
</feature>